<reference evidence="1" key="2">
    <citation type="journal article" date="2016" name="Mol. Ecol.">
        <title>Population genomics of the filarial nematode parasite Wuchereria bancrofti from mosquitoes.</title>
        <authorList>
            <person name="Small S.T."/>
            <person name="Reimer L.J."/>
            <person name="Tisch D.J."/>
            <person name="King C.L."/>
            <person name="Christensen B.M."/>
            <person name="Siba P.M."/>
            <person name="Kazura J.W."/>
            <person name="Serre D."/>
            <person name="Zimmerman P.A."/>
        </authorList>
    </citation>
    <scope>NUCLEOTIDE SEQUENCE</scope>
    <source>
        <strain evidence="1">pt0022</strain>
    </source>
</reference>
<dbReference type="Proteomes" id="UP000093561">
    <property type="component" value="Unassembled WGS sequence"/>
</dbReference>
<evidence type="ECO:0000313" key="1">
    <source>
        <dbReference type="Proteomes" id="UP000093561"/>
    </source>
</evidence>
<proteinExistence type="predicted"/>
<accession>A0AAF5RWB9</accession>
<dbReference type="AlphaFoldDB" id="A0AAF5RWB9"/>
<reference evidence="1" key="1">
    <citation type="submission" date="2015-03" db="EMBL/GenBank/DDBJ databases">
        <title>Wuchereria bancrofti Genome Sequencing Papua New Guinea Strain.</title>
        <authorList>
            <person name="Small S.T."/>
            <person name="Serre D."/>
            <person name="Zimmerman P.A."/>
        </authorList>
    </citation>
    <scope>NUCLEOTIDE SEQUENCE [LARGE SCALE GENOMIC DNA]</scope>
    <source>
        <strain evidence="1">pt0022</strain>
    </source>
</reference>
<evidence type="ECO:0000313" key="2">
    <source>
        <dbReference type="WBParaSite" id="mrna-Wban_07237"/>
    </source>
</evidence>
<name>A0AAF5RWB9_WUCBA</name>
<protein>
    <submittedName>
        <fullName evidence="2">Uncharacterized protein</fullName>
    </submittedName>
</protein>
<dbReference type="WBParaSite" id="mrna-Wban_07237">
    <property type="protein sequence ID" value="mrna-Wban_07237"/>
    <property type="gene ID" value="Wban_07237"/>
</dbReference>
<organism evidence="1 2">
    <name type="scientific">Wuchereria bancrofti</name>
    <dbReference type="NCBI Taxonomy" id="6293"/>
    <lineage>
        <taxon>Eukaryota</taxon>
        <taxon>Metazoa</taxon>
        <taxon>Ecdysozoa</taxon>
        <taxon>Nematoda</taxon>
        <taxon>Chromadorea</taxon>
        <taxon>Rhabditida</taxon>
        <taxon>Spirurina</taxon>
        <taxon>Spiruromorpha</taxon>
        <taxon>Filarioidea</taxon>
        <taxon>Onchocercidae</taxon>
        <taxon>Wuchereria</taxon>
    </lineage>
</organism>
<reference evidence="2" key="3">
    <citation type="submission" date="2024-02" db="UniProtKB">
        <authorList>
            <consortium name="WormBaseParasite"/>
        </authorList>
    </citation>
    <scope>IDENTIFICATION</scope>
    <source>
        <strain evidence="2">pt0022</strain>
    </source>
</reference>
<sequence>MGHKDQKIYIVCFSNSTKSTMVPMSCNILSYVRTPKTTFGLRARTLAHHFKILSKSKLQNFYGSDGTHRYCPFLQVRALAEF</sequence>